<dbReference type="Gene3D" id="3.40.225.10">
    <property type="entry name" value="Class II aldolase/adducin N-terminal domain"/>
    <property type="match status" value="1"/>
</dbReference>
<reference evidence="4" key="1">
    <citation type="journal article" date="2021" name="ISME J.">
        <title>Evolutionary origin and ecological implication of a unique nif island in free-living Bradyrhizobium lineages.</title>
        <authorList>
            <person name="Tao J."/>
        </authorList>
    </citation>
    <scope>NUCLEOTIDE SEQUENCE [LARGE SCALE GENOMIC DNA]</scope>
    <source>
        <strain evidence="4">SZCCT0094</strain>
    </source>
</reference>
<gene>
    <name evidence="3" type="ORF">JQ619_33340</name>
</gene>
<keyword evidence="4" id="KW-1185">Reference proteome</keyword>
<dbReference type="Proteomes" id="UP001314635">
    <property type="component" value="Unassembled WGS sequence"/>
</dbReference>
<dbReference type="InterPro" id="IPR001303">
    <property type="entry name" value="Aldolase_II/adducin_N"/>
</dbReference>
<dbReference type="SUPFAM" id="SSF53639">
    <property type="entry name" value="AraD/HMP-PK domain-like"/>
    <property type="match status" value="1"/>
</dbReference>
<proteinExistence type="inferred from homology"/>
<dbReference type="PANTHER" id="PTHR10672">
    <property type="entry name" value="ADDUCIN"/>
    <property type="match status" value="1"/>
</dbReference>
<dbReference type="PANTHER" id="PTHR10672:SF41">
    <property type="entry name" value="CLASS II ALDOLASE_ADDUCIN DOMAIN PROTEIN (AFU_ORTHOLOGUE AFUA_3G01330)"/>
    <property type="match status" value="1"/>
</dbReference>
<accession>A0ABS5GI00</accession>
<evidence type="ECO:0000313" key="4">
    <source>
        <dbReference type="Proteomes" id="UP001314635"/>
    </source>
</evidence>
<sequence>MATGSRVLADLGIVDAFGHVSARSPANPRHFLMARSIAPAQVTANDIMEFDENGEPVDAKNRAVFLERFIHAEVYRARPDVNAVVHTHSPGVIPFSVSRTPLRPLYHNAAFLGEGAPVWDIGKEFGATDMLVRNNAIGKSLATALGDKSVVLMRGHGDVTVGPAVQAAVFRAYYTDVNARLQAQAMGLGTEVTYLSAEEAAKADGVNMVIMDRAWVLWKQKAQSTK</sequence>
<comment type="similarity">
    <text evidence="1">Belongs to the aldolase class II family.</text>
</comment>
<name>A0ABS5GI00_9BRAD</name>
<evidence type="ECO:0000259" key="2">
    <source>
        <dbReference type="SMART" id="SM01007"/>
    </source>
</evidence>
<protein>
    <submittedName>
        <fullName evidence="3">Class II aldolase/adducin family protein</fullName>
    </submittedName>
</protein>
<dbReference type="Pfam" id="PF00596">
    <property type="entry name" value="Aldolase_II"/>
    <property type="match status" value="1"/>
</dbReference>
<dbReference type="EMBL" id="JAFCLK010000044">
    <property type="protein sequence ID" value="MBR1140649.1"/>
    <property type="molecule type" value="Genomic_DNA"/>
</dbReference>
<dbReference type="InterPro" id="IPR051017">
    <property type="entry name" value="Aldolase-II_Adducin_sf"/>
</dbReference>
<organism evidence="3 4">
    <name type="scientific">Bradyrhizobium denitrificans</name>
    <dbReference type="NCBI Taxonomy" id="2734912"/>
    <lineage>
        <taxon>Bacteria</taxon>
        <taxon>Pseudomonadati</taxon>
        <taxon>Pseudomonadota</taxon>
        <taxon>Alphaproteobacteria</taxon>
        <taxon>Hyphomicrobiales</taxon>
        <taxon>Nitrobacteraceae</taxon>
        <taxon>Bradyrhizobium</taxon>
    </lineage>
</organism>
<evidence type="ECO:0000256" key="1">
    <source>
        <dbReference type="ARBA" id="ARBA00037961"/>
    </source>
</evidence>
<comment type="caution">
    <text evidence="3">The sequence shown here is derived from an EMBL/GenBank/DDBJ whole genome shotgun (WGS) entry which is preliminary data.</text>
</comment>
<dbReference type="InterPro" id="IPR036409">
    <property type="entry name" value="Aldolase_II/adducin_N_sf"/>
</dbReference>
<feature type="domain" description="Class II aldolase/adducin N-terminal" evidence="2">
    <location>
        <begin position="1"/>
        <end position="183"/>
    </location>
</feature>
<dbReference type="SMART" id="SM01007">
    <property type="entry name" value="Aldolase_II"/>
    <property type="match status" value="1"/>
</dbReference>
<evidence type="ECO:0000313" key="3">
    <source>
        <dbReference type="EMBL" id="MBR1140649.1"/>
    </source>
</evidence>